<name>A0A1S8CTS9_9GAMM</name>
<protein>
    <submittedName>
        <fullName evidence="2">3'-5' exonuclease</fullName>
    </submittedName>
</protein>
<organism evidence="2 3">
    <name type="scientific">Alkanindiges hydrocarboniclasticus</name>
    <dbReference type="NCBI Taxonomy" id="1907941"/>
    <lineage>
        <taxon>Bacteria</taxon>
        <taxon>Pseudomonadati</taxon>
        <taxon>Pseudomonadota</taxon>
        <taxon>Gammaproteobacteria</taxon>
        <taxon>Moraxellales</taxon>
        <taxon>Moraxellaceae</taxon>
        <taxon>Alkanindiges</taxon>
    </lineage>
</organism>
<proteinExistence type="predicted"/>
<dbReference type="OrthoDB" id="13288at2"/>
<dbReference type="RefSeq" id="WP_076879008.1">
    <property type="nucleotide sequence ID" value="NZ_MLCN01000034.1"/>
</dbReference>
<dbReference type="InterPro" id="IPR019288">
    <property type="entry name" value="3'-5'_exonuclease_PolB-like"/>
</dbReference>
<dbReference type="CDD" id="cd05782">
    <property type="entry name" value="DNA_polB_like1_exo"/>
    <property type="match status" value="1"/>
</dbReference>
<sequence length="268" mass="31539">MLNLPVLVFDIETIPDVRSGSRLYGLDLPDDDTVLAMNNIRRQESNSDFPRLPLHEIVCISGIWVEEGQIRLFSFCQESMSEQEIIKRFLSVFDKHFPTLVSWNGSAFDLPVLILRAMHYGLSAQGLLDQGDFNQARRYDNYQNRYQHRHTDLMDCLALFNARNFQRLDELALFLGFPGKQGHSGYHVHDYVKNQDWKVLCQYCESDVINTWLIYLRWQLLRGHLSLDEHQHWIKFTHDYIAEQLPGQHEFLSSWQHNAKLTPFNPRC</sequence>
<dbReference type="Pfam" id="PF10108">
    <property type="entry name" value="DNA_pol_B_exo2"/>
    <property type="match status" value="1"/>
</dbReference>
<accession>A0A1S8CTS9</accession>
<feature type="domain" description="Predicted 3'-5' exonuclease PolB-like" evidence="1">
    <location>
        <begin position="47"/>
        <end position="254"/>
    </location>
</feature>
<dbReference type="Gene3D" id="3.30.420.10">
    <property type="entry name" value="Ribonuclease H-like superfamily/Ribonuclease H"/>
    <property type="match status" value="1"/>
</dbReference>
<dbReference type="InterPro" id="IPR036397">
    <property type="entry name" value="RNaseH_sf"/>
</dbReference>
<dbReference type="Proteomes" id="UP000192132">
    <property type="component" value="Unassembled WGS sequence"/>
</dbReference>
<evidence type="ECO:0000313" key="3">
    <source>
        <dbReference type="Proteomes" id="UP000192132"/>
    </source>
</evidence>
<reference evidence="2 3" key="1">
    <citation type="submission" date="2016-10" db="EMBL/GenBank/DDBJ databases">
        <title>Draft Genome sequence of Alkanindiges sp. strain H1.</title>
        <authorList>
            <person name="Subhash Y."/>
            <person name="Lee S."/>
        </authorList>
    </citation>
    <scope>NUCLEOTIDE SEQUENCE [LARGE SCALE GENOMIC DNA]</scope>
    <source>
        <strain evidence="2 3">H1</strain>
    </source>
</reference>
<evidence type="ECO:0000259" key="1">
    <source>
        <dbReference type="Pfam" id="PF10108"/>
    </source>
</evidence>
<keyword evidence="2" id="KW-0540">Nuclease</keyword>
<dbReference type="SUPFAM" id="SSF53098">
    <property type="entry name" value="Ribonuclease H-like"/>
    <property type="match status" value="1"/>
</dbReference>
<gene>
    <name evidence="2" type="ORF">BKE30_12870</name>
</gene>
<dbReference type="InterPro" id="IPR012337">
    <property type="entry name" value="RNaseH-like_sf"/>
</dbReference>
<evidence type="ECO:0000313" key="2">
    <source>
        <dbReference type="EMBL" id="ONG38397.1"/>
    </source>
</evidence>
<dbReference type="EMBL" id="MLCN01000034">
    <property type="protein sequence ID" value="ONG38397.1"/>
    <property type="molecule type" value="Genomic_DNA"/>
</dbReference>
<dbReference type="AlphaFoldDB" id="A0A1S8CTS9"/>
<dbReference type="STRING" id="1907941.BKE30_12870"/>
<comment type="caution">
    <text evidence="2">The sequence shown here is derived from an EMBL/GenBank/DDBJ whole genome shotgun (WGS) entry which is preliminary data.</text>
</comment>
<dbReference type="GO" id="GO:0004527">
    <property type="term" value="F:exonuclease activity"/>
    <property type="evidence" value="ECO:0007669"/>
    <property type="project" value="UniProtKB-KW"/>
</dbReference>
<keyword evidence="2" id="KW-0378">Hydrolase</keyword>
<keyword evidence="2" id="KW-0269">Exonuclease</keyword>
<dbReference type="GO" id="GO:0003676">
    <property type="term" value="F:nucleic acid binding"/>
    <property type="evidence" value="ECO:0007669"/>
    <property type="project" value="InterPro"/>
</dbReference>
<keyword evidence="3" id="KW-1185">Reference proteome</keyword>